<gene>
    <name evidence="4" type="ORF">OCS_02111</name>
</gene>
<protein>
    <submittedName>
        <fullName evidence="4">WSC domain-containing protein</fullName>
    </submittedName>
</protein>
<feature type="signal peptide" evidence="2">
    <location>
        <begin position="1"/>
        <end position="18"/>
    </location>
</feature>
<dbReference type="InterPro" id="IPR018535">
    <property type="entry name" value="DUF1996"/>
</dbReference>
<evidence type="ECO:0000256" key="1">
    <source>
        <dbReference type="SAM" id="MobiDB-lite"/>
    </source>
</evidence>
<evidence type="ECO:0000313" key="4">
    <source>
        <dbReference type="EMBL" id="EQL02167.1"/>
    </source>
</evidence>
<dbReference type="EMBL" id="KE652341">
    <property type="protein sequence ID" value="EQL02167.1"/>
    <property type="molecule type" value="Genomic_DNA"/>
</dbReference>
<evidence type="ECO:0000256" key="2">
    <source>
        <dbReference type="SAM" id="SignalP"/>
    </source>
</evidence>
<dbReference type="Proteomes" id="UP000019374">
    <property type="component" value="Unassembled WGS sequence"/>
</dbReference>
<organism evidence="4 5">
    <name type="scientific">Ophiocordyceps sinensis (strain Co18 / CGMCC 3.14243)</name>
    <name type="common">Yarsagumba caterpillar fungus</name>
    <name type="synonym">Hirsutella sinensis</name>
    <dbReference type="NCBI Taxonomy" id="911162"/>
    <lineage>
        <taxon>Eukaryota</taxon>
        <taxon>Fungi</taxon>
        <taxon>Dikarya</taxon>
        <taxon>Ascomycota</taxon>
        <taxon>Pezizomycotina</taxon>
        <taxon>Sordariomycetes</taxon>
        <taxon>Hypocreomycetidae</taxon>
        <taxon>Hypocreales</taxon>
        <taxon>Ophiocordycipitaceae</taxon>
        <taxon>Ophiocordyceps</taxon>
    </lineage>
</organism>
<evidence type="ECO:0000259" key="3">
    <source>
        <dbReference type="Pfam" id="PF09362"/>
    </source>
</evidence>
<accession>T5AKA2</accession>
<reference evidence="4 5" key="1">
    <citation type="journal article" date="2013" name="Chin. Sci. Bull.">
        <title>Genome survey uncovers the secrets of sex and lifestyle in caterpillar fungus.</title>
        <authorList>
            <person name="Hu X."/>
            <person name="Zhang Y."/>
            <person name="Xiao G."/>
            <person name="Zheng P."/>
            <person name="Xia Y."/>
            <person name="Zhang X."/>
            <person name="St Leger R.J."/>
            <person name="Liu X."/>
            <person name="Wang C."/>
        </authorList>
    </citation>
    <scope>NUCLEOTIDE SEQUENCE [LARGE SCALE GENOMIC DNA]</scope>
    <source>
        <strain evidence="5">Co18 / CGMCC 3.14243</strain>
        <tissue evidence="4">Fruit-body</tissue>
    </source>
</reference>
<dbReference type="eggNOG" id="ENOG502S6VN">
    <property type="taxonomic scope" value="Eukaryota"/>
</dbReference>
<name>T5AKA2_OPHSC</name>
<feature type="region of interest" description="Disordered" evidence="1">
    <location>
        <begin position="336"/>
        <end position="370"/>
    </location>
</feature>
<keyword evidence="2" id="KW-0732">Signal</keyword>
<proteinExistence type="predicted"/>
<dbReference type="PANTHER" id="PTHR43662:SF7">
    <property type="entry name" value="DUF1996 DOMAIN-CONTAINING PROTEIN"/>
    <property type="match status" value="1"/>
</dbReference>
<dbReference type="HOGENOM" id="CLU_014722_1_1_1"/>
<feature type="chain" id="PRO_5004605954" evidence="2">
    <location>
        <begin position="19"/>
        <end position="486"/>
    </location>
</feature>
<evidence type="ECO:0000313" key="5">
    <source>
        <dbReference type="Proteomes" id="UP000019374"/>
    </source>
</evidence>
<sequence>MMKSVVALSAGFIAGANAFWRMECPGRVGLARMDPIVNPGEFSNHVHSIHGSSGFYGNATCPDLQAGQCTSCRVKQDMSSYWHPALYFKHDSGGYELVEQVGGMLAYYLLYGDDIKAFPQGFRMLSGDTERREYTLGDPSKPDPDKSSWASLKQTTQAALAQRAIGFNCLNYGKTPQGTLGRHFMPDKSYLDANCKDGVRFEVMFPSCWKGKDAVDSDNHMDHVAFPDLVMSGTCPESHPIRLPSLLYEVIWNTNAFKDKSGKFVLSNGDETGFGYHGDFMTGWDEEFLQKAVEKCTNESGKIEDCPLFDIMTKDEADKCDMEKPLPQELHAEDVKGPMAKLPGGGGRRHGSGKTPKYVAPTKKYSPGEKAANPAYPLPGQIFKEKPEAPVAAPTHAVKNVAVAAPYVAPTPAAEAPAPEDKKYYSTQYVTHGNVVSKILLEAQTVYATEYVETTKTVTSRATEAAHYRRRRAAHLHAHGNRNRKL</sequence>
<dbReference type="AlphaFoldDB" id="T5AKA2"/>
<dbReference type="PANTHER" id="PTHR43662">
    <property type="match status" value="1"/>
</dbReference>
<feature type="domain" description="DUF1996" evidence="3">
    <location>
        <begin position="34"/>
        <end position="284"/>
    </location>
</feature>
<dbReference type="OrthoDB" id="74764at2759"/>
<dbReference type="Pfam" id="PF09362">
    <property type="entry name" value="DUF1996"/>
    <property type="match status" value="1"/>
</dbReference>